<keyword evidence="3 6" id="KW-0812">Transmembrane</keyword>
<gene>
    <name evidence="8" type="ORF">FHX81_7844</name>
</gene>
<dbReference type="Proteomes" id="UP000316628">
    <property type="component" value="Unassembled WGS sequence"/>
</dbReference>
<evidence type="ECO:0000313" key="8">
    <source>
        <dbReference type="EMBL" id="TQM85364.1"/>
    </source>
</evidence>
<dbReference type="GO" id="GO:0005886">
    <property type="term" value="C:plasma membrane"/>
    <property type="evidence" value="ECO:0007669"/>
    <property type="project" value="UniProtKB-SubCell"/>
</dbReference>
<reference evidence="8 9" key="1">
    <citation type="submission" date="2019-06" db="EMBL/GenBank/DDBJ databases">
        <title>Sequencing the genomes of 1000 actinobacteria strains.</title>
        <authorList>
            <person name="Klenk H.-P."/>
        </authorList>
    </citation>
    <scope>NUCLEOTIDE SEQUENCE [LARGE SCALE GENOMIC DNA]</scope>
    <source>
        <strain evidence="8 9">DSM 45456</strain>
    </source>
</reference>
<dbReference type="Pfam" id="PF07690">
    <property type="entry name" value="MFS_1"/>
    <property type="match status" value="1"/>
</dbReference>
<dbReference type="RefSeq" id="WP_211363700.1">
    <property type="nucleotide sequence ID" value="NZ_VFPP01000001.1"/>
</dbReference>
<name>A0A543JRH7_9PSEU</name>
<comment type="subcellular location">
    <subcellularLocation>
        <location evidence="1">Cell membrane</location>
        <topology evidence="1">Multi-pass membrane protein</topology>
    </subcellularLocation>
</comment>
<feature type="transmembrane region" description="Helical" evidence="6">
    <location>
        <begin position="17"/>
        <end position="41"/>
    </location>
</feature>
<feature type="transmembrane region" description="Helical" evidence="6">
    <location>
        <begin position="143"/>
        <end position="162"/>
    </location>
</feature>
<dbReference type="PANTHER" id="PTHR43124:SF3">
    <property type="entry name" value="CHLORAMPHENICOL EFFLUX PUMP RV0191"/>
    <property type="match status" value="1"/>
</dbReference>
<dbReference type="SUPFAM" id="SSF103473">
    <property type="entry name" value="MFS general substrate transporter"/>
    <property type="match status" value="1"/>
</dbReference>
<dbReference type="EMBL" id="VFPP01000001">
    <property type="protein sequence ID" value="TQM85364.1"/>
    <property type="molecule type" value="Genomic_DNA"/>
</dbReference>
<feature type="transmembrane region" description="Helical" evidence="6">
    <location>
        <begin position="174"/>
        <end position="197"/>
    </location>
</feature>
<feature type="transmembrane region" description="Helical" evidence="6">
    <location>
        <begin position="249"/>
        <end position="270"/>
    </location>
</feature>
<dbReference type="Gene3D" id="1.20.1250.20">
    <property type="entry name" value="MFS general substrate transporter like domains"/>
    <property type="match status" value="1"/>
</dbReference>
<dbReference type="InterPro" id="IPR020846">
    <property type="entry name" value="MFS_dom"/>
</dbReference>
<evidence type="ECO:0000256" key="4">
    <source>
        <dbReference type="ARBA" id="ARBA00022989"/>
    </source>
</evidence>
<keyword evidence="9" id="KW-1185">Reference proteome</keyword>
<keyword evidence="5 6" id="KW-0472">Membrane</keyword>
<dbReference type="InterPro" id="IPR036259">
    <property type="entry name" value="MFS_trans_sf"/>
</dbReference>
<feature type="transmembrane region" description="Helical" evidence="6">
    <location>
        <begin position="341"/>
        <end position="362"/>
    </location>
</feature>
<dbReference type="InterPro" id="IPR011701">
    <property type="entry name" value="MFS"/>
</dbReference>
<evidence type="ECO:0000313" key="9">
    <source>
        <dbReference type="Proteomes" id="UP000316628"/>
    </source>
</evidence>
<proteinExistence type="predicted"/>
<organism evidence="8 9">
    <name type="scientific">Saccharothrix saharensis</name>
    <dbReference type="NCBI Taxonomy" id="571190"/>
    <lineage>
        <taxon>Bacteria</taxon>
        <taxon>Bacillati</taxon>
        <taxon>Actinomycetota</taxon>
        <taxon>Actinomycetes</taxon>
        <taxon>Pseudonocardiales</taxon>
        <taxon>Pseudonocardiaceae</taxon>
        <taxon>Saccharothrix</taxon>
    </lineage>
</organism>
<feature type="transmembrane region" description="Helical" evidence="6">
    <location>
        <begin position="308"/>
        <end position="329"/>
    </location>
</feature>
<keyword evidence="2" id="KW-1003">Cell membrane</keyword>
<sequence length="396" mass="40808">MTTTSVDVRASTSIRDWLAVVAVGLGVFAFTTTEMVPIGLLTTMSGDLGVSEGSTGLTVTLYGAIAGLFAPVLTSATRRLDRRTLLLVVLAVFVVGNAMTALSATYGLLMFSRLLTGFAHGVMWSISASIAVRLVAPEASVRATAVVFSGISVASVIGVPLGTFIGEVADWRTAFWVIAALGAVTAVAAAVLLPPLAPQGVVNLRELPRLLRVRNLRVALLVTAVVVIGHFAAYTYVTPFLERNTGVETRWISGLLLLYGVAGIVGNFAAGAAAARALRGTIIACLVGLGGSVALLVVVGTWHPGAIALLLLWGVAYTALPVALQTLVFRSAPEAPEAATSLYILAFNVSISLGALFGGIAIDNAGPTAVMVLGVVLSLVAAAVMALRHQRGEVPR</sequence>
<feature type="transmembrane region" description="Helical" evidence="6">
    <location>
        <begin position="368"/>
        <end position="387"/>
    </location>
</feature>
<keyword evidence="4 6" id="KW-1133">Transmembrane helix</keyword>
<evidence type="ECO:0000256" key="2">
    <source>
        <dbReference type="ARBA" id="ARBA00022475"/>
    </source>
</evidence>
<evidence type="ECO:0000256" key="1">
    <source>
        <dbReference type="ARBA" id="ARBA00004651"/>
    </source>
</evidence>
<dbReference type="GO" id="GO:0022857">
    <property type="term" value="F:transmembrane transporter activity"/>
    <property type="evidence" value="ECO:0007669"/>
    <property type="project" value="InterPro"/>
</dbReference>
<dbReference type="InterPro" id="IPR050189">
    <property type="entry name" value="MFS_Efflux_Transporters"/>
</dbReference>
<comment type="caution">
    <text evidence="8">The sequence shown here is derived from an EMBL/GenBank/DDBJ whole genome shotgun (WGS) entry which is preliminary data.</text>
</comment>
<dbReference type="CDD" id="cd17324">
    <property type="entry name" value="MFS_NepI_like"/>
    <property type="match status" value="1"/>
</dbReference>
<evidence type="ECO:0000256" key="5">
    <source>
        <dbReference type="ARBA" id="ARBA00023136"/>
    </source>
</evidence>
<feature type="transmembrane region" description="Helical" evidence="6">
    <location>
        <begin position="85"/>
        <end position="109"/>
    </location>
</feature>
<evidence type="ECO:0000259" key="7">
    <source>
        <dbReference type="PROSITE" id="PS50850"/>
    </source>
</evidence>
<dbReference type="PROSITE" id="PS50850">
    <property type="entry name" value="MFS"/>
    <property type="match status" value="1"/>
</dbReference>
<dbReference type="PANTHER" id="PTHR43124">
    <property type="entry name" value="PURINE EFFLUX PUMP PBUE"/>
    <property type="match status" value="1"/>
</dbReference>
<feature type="transmembrane region" description="Helical" evidence="6">
    <location>
        <begin position="218"/>
        <end position="237"/>
    </location>
</feature>
<dbReference type="AlphaFoldDB" id="A0A543JRH7"/>
<feature type="transmembrane region" description="Helical" evidence="6">
    <location>
        <begin position="115"/>
        <end position="136"/>
    </location>
</feature>
<evidence type="ECO:0000256" key="6">
    <source>
        <dbReference type="SAM" id="Phobius"/>
    </source>
</evidence>
<evidence type="ECO:0000256" key="3">
    <source>
        <dbReference type="ARBA" id="ARBA00022692"/>
    </source>
</evidence>
<feature type="domain" description="Major facilitator superfamily (MFS) profile" evidence="7">
    <location>
        <begin position="19"/>
        <end position="392"/>
    </location>
</feature>
<feature type="transmembrane region" description="Helical" evidence="6">
    <location>
        <begin position="282"/>
        <end position="302"/>
    </location>
</feature>
<protein>
    <submittedName>
        <fullName evidence="8">Putative MFS family arabinose efflux permease</fullName>
    </submittedName>
</protein>
<accession>A0A543JRH7</accession>
<feature type="transmembrane region" description="Helical" evidence="6">
    <location>
        <begin position="53"/>
        <end position="73"/>
    </location>
</feature>